<protein>
    <recommendedName>
        <fullName evidence="6">Cytochrome P450 71A1-like</fullName>
    </recommendedName>
</protein>
<reference evidence="4 5" key="1">
    <citation type="journal article" date="2020" name="Mol. Biol. Evol.">
        <title>Distinct Expression and Methylation Patterns for Genes with Different Fates following a Single Whole-Genome Duplication in Flowering Plants.</title>
        <authorList>
            <person name="Shi T."/>
            <person name="Rahmani R.S."/>
            <person name="Gugger P.F."/>
            <person name="Wang M."/>
            <person name="Li H."/>
            <person name="Zhang Y."/>
            <person name="Li Z."/>
            <person name="Wang Q."/>
            <person name="Van de Peer Y."/>
            <person name="Marchal K."/>
            <person name="Chen J."/>
        </authorList>
    </citation>
    <scope>NUCLEOTIDE SEQUENCE [LARGE SCALE GENOMIC DNA]</scope>
    <source>
        <tissue evidence="4">Leaf</tissue>
    </source>
</reference>
<dbReference type="GO" id="GO:0016705">
    <property type="term" value="F:oxidoreductase activity, acting on paired donors, with incorporation or reduction of molecular oxygen"/>
    <property type="evidence" value="ECO:0007669"/>
    <property type="project" value="InterPro"/>
</dbReference>
<keyword evidence="5" id="KW-1185">Reference proteome</keyword>
<evidence type="ECO:0000256" key="2">
    <source>
        <dbReference type="ARBA" id="ARBA00022723"/>
    </source>
</evidence>
<dbReference type="InterPro" id="IPR001128">
    <property type="entry name" value="Cyt_P450"/>
</dbReference>
<evidence type="ECO:0000256" key="1">
    <source>
        <dbReference type="ARBA" id="ARBA00010617"/>
    </source>
</evidence>
<dbReference type="AlphaFoldDB" id="A0A822Z9N7"/>
<gene>
    <name evidence="4" type="ORF">HUJ06_016095</name>
</gene>
<dbReference type="SUPFAM" id="SSF48264">
    <property type="entry name" value="Cytochrome P450"/>
    <property type="match status" value="1"/>
</dbReference>
<proteinExistence type="inferred from homology"/>
<dbReference type="PRINTS" id="PR00463">
    <property type="entry name" value="EP450I"/>
</dbReference>
<evidence type="ECO:0000313" key="5">
    <source>
        <dbReference type="Proteomes" id="UP000607653"/>
    </source>
</evidence>
<dbReference type="GO" id="GO:0005506">
    <property type="term" value="F:iron ion binding"/>
    <property type="evidence" value="ECO:0007669"/>
    <property type="project" value="InterPro"/>
</dbReference>
<dbReference type="GO" id="GO:0004497">
    <property type="term" value="F:monooxygenase activity"/>
    <property type="evidence" value="ECO:0007669"/>
    <property type="project" value="InterPro"/>
</dbReference>
<dbReference type="InterPro" id="IPR036396">
    <property type="entry name" value="Cyt_P450_sf"/>
</dbReference>
<dbReference type="InterPro" id="IPR002401">
    <property type="entry name" value="Cyt_P450_E_grp-I"/>
</dbReference>
<comment type="caution">
    <text evidence="4">The sequence shown here is derived from an EMBL/GenBank/DDBJ whole genome shotgun (WGS) entry which is preliminary data.</text>
</comment>
<keyword evidence="3" id="KW-0408">Iron</keyword>
<dbReference type="Proteomes" id="UP000607653">
    <property type="component" value="Unassembled WGS sequence"/>
</dbReference>
<evidence type="ECO:0000256" key="3">
    <source>
        <dbReference type="ARBA" id="ARBA00023004"/>
    </source>
</evidence>
<organism evidence="4 5">
    <name type="scientific">Nelumbo nucifera</name>
    <name type="common">Sacred lotus</name>
    <dbReference type="NCBI Taxonomy" id="4432"/>
    <lineage>
        <taxon>Eukaryota</taxon>
        <taxon>Viridiplantae</taxon>
        <taxon>Streptophyta</taxon>
        <taxon>Embryophyta</taxon>
        <taxon>Tracheophyta</taxon>
        <taxon>Spermatophyta</taxon>
        <taxon>Magnoliopsida</taxon>
        <taxon>Proteales</taxon>
        <taxon>Nelumbonaceae</taxon>
        <taxon>Nelumbo</taxon>
    </lineage>
</organism>
<dbReference type="Pfam" id="PF00067">
    <property type="entry name" value="p450"/>
    <property type="match status" value="1"/>
</dbReference>
<sequence length="204" mass="23742">MSLLGMFSVRDFFPYLGWINTVTGLDRRLKRTSQELDKLPDQVIRDHVTTIVIEDQRSKDQRDAEDFLDILLQAHKDSTLDIPIPITRDNIKAIILDMFIGGSDTTAITMEWSMTEIVSNPKVMRKAQEEVRRIVGKKSKFEKDDIPQMAYLKVVIKETLTLHPPAPFLILREATVSQLKPESSSMFRQFKERLKVKRWENPKR</sequence>
<evidence type="ECO:0000313" key="4">
    <source>
        <dbReference type="EMBL" id="DAD41772.1"/>
    </source>
</evidence>
<evidence type="ECO:0008006" key="6">
    <source>
        <dbReference type="Google" id="ProtNLM"/>
    </source>
</evidence>
<dbReference type="EMBL" id="DUZY01000005">
    <property type="protein sequence ID" value="DAD41772.1"/>
    <property type="molecule type" value="Genomic_DNA"/>
</dbReference>
<keyword evidence="2" id="KW-0479">Metal-binding</keyword>
<name>A0A822Z9N7_NELNU</name>
<dbReference type="PANTHER" id="PTHR47955:SF18">
    <property type="entry name" value="CYTOCHROME P450 71A1-LIKE"/>
    <property type="match status" value="1"/>
</dbReference>
<dbReference type="Gene3D" id="1.10.630.10">
    <property type="entry name" value="Cytochrome P450"/>
    <property type="match status" value="1"/>
</dbReference>
<dbReference type="GO" id="GO:0020037">
    <property type="term" value="F:heme binding"/>
    <property type="evidence" value="ECO:0007669"/>
    <property type="project" value="InterPro"/>
</dbReference>
<comment type="similarity">
    <text evidence="1">Belongs to the cytochrome P450 family.</text>
</comment>
<accession>A0A822Z9N7</accession>
<dbReference type="PANTHER" id="PTHR47955">
    <property type="entry name" value="CYTOCHROME P450 FAMILY 71 PROTEIN"/>
    <property type="match status" value="1"/>
</dbReference>